<dbReference type="EMBL" id="BTRK01000005">
    <property type="protein sequence ID" value="GMR51366.1"/>
    <property type="molecule type" value="Genomic_DNA"/>
</dbReference>
<accession>A0AAN5CUT7</accession>
<protein>
    <submittedName>
        <fullName evidence="1">Uncharacterized protein</fullName>
    </submittedName>
</protein>
<dbReference type="Proteomes" id="UP001328107">
    <property type="component" value="Unassembled WGS sequence"/>
</dbReference>
<sequence>TRAVYGERIIGQLDGAARLPKFPSLRALQLHDEIDESVILRRLSLKMVRLLRVIFFQKELESSTVREVPTNW</sequence>
<evidence type="ECO:0000313" key="2">
    <source>
        <dbReference type="Proteomes" id="UP001328107"/>
    </source>
</evidence>
<comment type="caution">
    <text evidence="1">The sequence shown here is derived from an EMBL/GenBank/DDBJ whole genome shotgun (WGS) entry which is preliminary data.</text>
</comment>
<name>A0AAN5CUT7_9BILA</name>
<evidence type="ECO:0000313" key="1">
    <source>
        <dbReference type="EMBL" id="GMR51366.1"/>
    </source>
</evidence>
<reference evidence="2" key="1">
    <citation type="submission" date="2022-10" db="EMBL/GenBank/DDBJ databases">
        <title>Genome assembly of Pristionchus species.</title>
        <authorList>
            <person name="Yoshida K."/>
            <person name="Sommer R.J."/>
        </authorList>
    </citation>
    <scope>NUCLEOTIDE SEQUENCE [LARGE SCALE GENOMIC DNA]</scope>
    <source>
        <strain evidence="2">RS5460</strain>
    </source>
</reference>
<keyword evidence="2" id="KW-1185">Reference proteome</keyword>
<dbReference type="AlphaFoldDB" id="A0AAN5CUT7"/>
<organism evidence="1 2">
    <name type="scientific">Pristionchus mayeri</name>
    <dbReference type="NCBI Taxonomy" id="1317129"/>
    <lineage>
        <taxon>Eukaryota</taxon>
        <taxon>Metazoa</taxon>
        <taxon>Ecdysozoa</taxon>
        <taxon>Nematoda</taxon>
        <taxon>Chromadorea</taxon>
        <taxon>Rhabditida</taxon>
        <taxon>Rhabditina</taxon>
        <taxon>Diplogasteromorpha</taxon>
        <taxon>Diplogasteroidea</taxon>
        <taxon>Neodiplogasteridae</taxon>
        <taxon>Pristionchus</taxon>
    </lineage>
</organism>
<proteinExistence type="predicted"/>
<feature type="non-terminal residue" evidence="1">
    <location>
        <position position="1"/>
    </location>
</feature>
<gene>
    <name evidence="1" type="ORF">PMAYCL1PPCAC_21561</name>
</gene>
<feature type="non-terminal residue" evidence="1">
    <location>
        <position position="72"/>
    </location>
</feature>